<evidence type="ECO:0000256" key="1">
    <source>
        <dbReference type="SAM" id="Phobius"/>
    </source>
</evidence>
<accession>A0A927MNQ8</accession>
<dbReference type="Proteomes" id="UP000638648">
    <property type="component" value="Unassembled WGS sequence"/>
</dbReference>
<keyword evidence="1" id="KW-1133">Transmembrane helix</keyword>
<dbReference type="EMBL" id="JADBEM010000001">
    <property type="protein sequence ID" value="MBE1603337.1"/>
    <property type="molecule type" value="Genomic_DNA"/>
</dbReference>
<evidence type="ECO:0000313" key="3">
    <source>
        <dbReference type="Proteomes" id="UP000638648"/>
    </source>
</evidence>
<feature type="transmembrane region" description="Helical" evidence="1">
    <location>
        <begin position="69"/>
        <end position="90"/>
    </location>
</feature>
<name>A0A927MNQ8_9ACTN</name>
<organism evidence="2 3">
    <name type="scientific">Actinopolymorpha pittospori</name>
    <dbReference type="NCBI Taxonomy" id="648752"/>
    <lineage>
        <taxon>Bacteria</taxon>
        <taxon>Bacillati</taxon>
        <taxon>Actinomycetota</taxon>
        <taxon>Actinomycetes</taxon>
        <taxon>Propionibacteriales</taxon>
        <taxon>Actinopolymorphaceae</taxon>
        <taxon>Actinopolymorpha</taxon>
    </lineage>
</organism>
<sequence>MHATVVLVPLAAAGSGVIAISPAIRRRYWWLVVAATGAAVISVPLATETGDGLRARLEPSTKIARHADLGGELVFFVVPLLVAVTALALLDLYQRPSRRSDGGIMTTEGAATGTARWIRPVSLILAVATLVLAVGSAVQVIRVGDAGARAAWGDERYVTPTGGD</sequence>
<keyword evidence="1" id="KW-0472">Membrane</keyword>
<feature type="transmembrane region" description="Helical" evidence="1">
    <location>
        <begin position="121"/>
        <end position="141"/>
    </location>
</feature>
<dbReference type="AlphaFoldDB" id="A0A927MNQ8"/>
<gene>
    <name evidence="2" type="ORF">HEB94_000185</name>
</gene>
<protein>
    <submittedName>
        <fullName evidence="2">Uncharacterized protein</fullName>
    </submittedName>
</protein>
<proteinExistence type="predicted"/>
<comment type="caution">
    <text evidence="2">The sequence shown here is derived from an EMBL/GenBank/DDBJ whole genome shotgun (WGS) entry which is preliminary data.</text>
</comment>
<keyword evidence="3" id="KW-1185">Reference proteome</keyword>
<evidence type="ECO:0000313" key="2">
    <source>
        <dbReference type="EMBL" id="MBE1603337.1"/>
    </source>
</evidence>
<reference evidence="2" key="1">
    <citation type="submission" date="2020-10" db="EMBL/GenBank/DDBJ databases">
        <title>Sequencing the genomes of 1000 actinobacteria strains.</title>
        <authorList>
            <person name="Klenk H.-P."/>
        </authorList>
    </citation>
    <scope>NUCLEOTIDE SEQUENCE</scope>
    <source>
        <strain evidence="2">DSM 45354</strain>
    </source>
</reference>
<keyword evidence="1" id="KW-0812">Transmembrane</keyword>
<feature type="transmembrane region" description="Helical" evidence="1">
    <location>
        <begin position="29"/>
        <end position="48"/>
    </location>
</feature>